<keyword evidence="3" id="KW-1185">Reference proteome</keyword>
<gene>
    <name evidence="2" type="ORF">G2W53_025880</name>
</gene>
<feature type="region of interest" description="Disordered" evidence="1">
    <location>
        <begin position="225"/>
        <end position="250"/>
    </location>
</feature>
<feature type="region of interest" description="Disordered" evidence="1">
    <location>
        <begin position="1139"/>
        <end position="1243"/>
    </location>
</feature>
<feature type="compositionally biased region" description="Basic and acidic residues" evidence="1">
    <location>
        <begin position="571"/>
        <end position="581"/>
    </location>
</feature>
<proteinExistence type="predicted"/>
<feature type="region of interest" description="Disordered" evidence="1">
    <location>
        <begin position="334"/>
        <end position="353"/>
    </location>
</feature>
<feature type="region of interest" description="Disordered" evidence="1">
    <location>
        <begin position="380"/>
        <end position="662"/>
    </location>
</feature>
<feature type="compositionally biased region" description="Polar residues" evidence="1">
    <location>
        <begin position="1206"/>
        <end position="1224"/>
    </location>
</feature>
<feature type="compositionally biased region" description="Basic and acidic residues" evidence="1">
    <location>
        <begin position="237"/>
        <end position="250"/>
    </location>
</feature>
<organism evidence="2 3">
    <name type="scientific">Senna tora</name>
    <dbReference type="NCBI Taxonomy" id="362788"/>
    <lineage>
        <taxon>Eukaryota</taxon>
        <taxon>Viridiplantae</taxon>
        <taxon>Streptophyta</taxon>
        <taxon>Embryophyta</taxon>
        <taxon>Tracheophyta</taxon>
        <taxon>Spermatophyta</taxon>
        <taxon>Magnoliopsida</taxon>
        <taxon>eudicotyledons</taxon>
        <taxon>Gunneridae</taxon>
        <taxon>Pentapetalae</taxon>
        <taxon>rosids</taxon>
        <taxon>fabids</taxon>
        <taxon>Fabales</taxon>
        <taxon>Fabaceae</taxon>
        <taxon>Caesalpinioideae</taxon>
        <taxon>Cassia clade</taxon>
        <taxon>Senna</taxon>
    </lineage>
</organism>
<evidence type="ECO:0000313" key="3">
    <source>
        <dbReference type="Proteomes" id="UP000634136"/>
    </source>
</evidence>
<feature type="compositionally biased region" description="Polar residues" evidence="1">
    <location>
        <begin position="396"/>
        <end position="406"/>
    </location>
</feature>
<evidence type="ECO:0000313" key="2">
    <source>
        <dbReference type="EMBL" id="KAF7820425.1"/>
    </source>
</evidence>
<feature type="region of interest" description="Disordered" evidence="1">
    <location>
        <begin position="18"/>
        <end position="43"/>
    </location>
</feature>
<sequence>MSGNSRFDLSAASPEDLTFKGTIPNGQRGNLMSGSLDRSGSFREGNEGRMFISGTSMFRGNSTSAWDLPPLSQCLMLDPIYLGDPKYARSGELKKALGISFGSTLEDCSFGASNLKPSPPVATEDLKRFKASIVEASAKARGRSKRLDESLHKLNKYCEALNTKKQVRNEMLPNERLGGSNLLKMGGQIHRSPSELVNQRMEDRPKNVTLNKRVRTPAAEIRAEGQNNNLRQPLVSGKDRDTPRDGGEGCDFVEEKIRRLPAGGETWDRKMKRKRSMGTSFARSIDGEGEQKRVMHLKITNESSLQSSDVQGLRSGSSGSNIKLELTSLPASSNGCATAKNEQEKVSRDSLDGSNKERVVLKGNKFNVRDNNYIGGAYTSTKGKASRAPRTGPLLASNSSVGSRPSETLDAWERHSKVNKHQSVGGTNNRKRPLPTGSSPPSMAQWVGQRPQKISRTRRVNVVSPVLNSDEVQMPLEGCSPSDVSTRMTSAPTSGSLLSKGAANGVLQGRVKQENVSSPAKLSEGEEPDAGENGEGKLKEKGLESEVEERTVNNSQNISSPALAMRKNKMPNKEESGDGLRRQGRSNRGSSILRTSISPTKEKLENTTLTKPLKSMKPASEKNGSKSGRPPLKKSLDRKAITRLGHPSNSDSPDISGESDDDREELLGAASFASNASYIGCSSSFWKKLEPIFAPVSLADIVYVKHLVKSMEEDQMLSLRSDAVDELVHKDNFLSRSQRERSISGQIDSKEISSMFDMVGQPPDISFLCRQIDSEENKVAPLYQRVLAAMVLEDQIDERDDSLDFEHKSMIGAEFESESLSSLQARTQCASDMLNCNGNGTFTSRSNIHDQESDGLLEVHRGPLHQETEMFPVLSNNGGGGSLAAHMDSSHSSSFNCQYEKMSLESKILLELQSVGLYPEAVPDLADGDSEHINQDLINLQKALDHEVCKKKEHFMKLIQEVEEVREVEQRALEQVAMEKLVELSYKKKLATRGSSAARNGLPKVSKQVALAFMKRTLARCRKFEETGRSCFMDPVLKDVLFAAPAHDNYAGSVAVNLLQTKNPDGEATPSGFFPCREQYGLNDQIGSSPVDLPENVNHPSDHDFARTGPILNRGKKKELLLDDVGASASMRSASILGNSFMGGVKGKRSDRERDKDTSGRNSITKSGRPSAGYSRGERKTKTKPKQKSAQLSASVNGSLGKLPGDTNSELQLASGSGEVNANGSDRKCRVGSVSHGHSSKDFSMETEENIDFTNLHELDSIELGVANELNDHQDLGSWLNIDDEGLQDHDAVGLDIPMDDLSELNMF</sequence>
<reference evidence="2" key="1">
    <citation type="submission" date="2020-09" db="EMBL/GenBank/DDBJ databases">
        <title>Genome-Enabled Discovery of Anthraquinone Biosynthesis in Senna tora.</title>
        <authorList>
            <person name="Kang S.-H."/>
            <person name="Pandey R.P."/>
            <person name="Lee C.-M."/>
            <person name="Sim J.-S."/>
            <person name="Jeong J.-T."/>
            <person name="Choi B.-S."/>
            <person name="Jung M."/>
            <person name="Ginzburg D."/>
            <person name="Zhao K."/>
            <person name="Won S.Y."/>
            <person name="Oh T.-J."/>
            <person name="Yu Y."/>
            <person name="Kim N.-H."/>
            <person name="Lee O.R."/>
            <person name="Lee T.-H."/>
            <person name="Bashyal P."/>
            <person name="Kim T.-S."/>
            <person name="Lee W.-H."/>
            <person name="Kawkins C."/>
            <person name="Kim C.-K."/>
            <person name="Kim J.S."/>
            <person name="Ahn B.O."/>
            <person name="Rhee S.Y."/>
            <person name="Sohng J.K."/>
        </authorList>
    </citation>
    <scope>NUCLEOTIDE SEQUENCE</scope>
    <source>
        <tissue evidence="2">Leaf</tissue>
    </source>
</reference>
<dbReference type="Proteomes" id="UP000634136">
    <property type="component" value="Unassembled WGS sequence"/>
</dbReference>
<dbReference type="PANTHER" id="PTHR31115">
    <property type="entry name" value="OS05G0107300 PROTEIN"/>
    <property type="match status" value="1"/>
</dbReference>
<name>A0A834TER6_9FABA</name>
<dbReference type="PANTHER" id="PTHR31115:SF2">
    <property type="entry name" value="OS05G0107300 PROTEIN"/>
    <property type="match status" value="1"/>
</dbReference>
<feature type="compositionally biased region" description="Polar residues" evidence="1">
    <location>
        <begin position="482"/>
        <end position="497"/>
    </location>
</feature>
<feature type="compositionally biased region" description="Polar residues" evidence="1">
    <location>
        <begin position="586"/>
        <end position="598"/>
    </location>
</feature>
<dbReference type="OrthoDB" id="1915143at2759"/>
<evidence type="ECO:0000256" key="1">
    <source>
        <dbReference type="SAM" id="MobiDB-lite"/>
    </source>
</evidence>
<feature type="compositionally biased region" description="Basic and acidic residues" evidence="1">
    <location>
        <begin position="534"/>
        <end position="551"/>
    </location>
</feature>
<dbReference type="EMBL" id="JAAIUW010000008">
    <property type="protein sequence ID" value="KAF7820425.1"/>
    <property type="molecule type" value="Genomic_DNA"/>
</dbReference>
<feature type="compositionally biased region" description="Basic and acidic residues" evidence="1">
    <location>
        <begin position="341"/>
        <end position="353"/>
    </location>
</feature>
<comment type="caution">
    <text evidence="2">The sequence shown here is derived from an EMBL/GenBank/DDBJ whole genome shotgun (WGS) entry which is preliminary data.</text>
</comment>
<feature type="compositionally biased region" description="Basic and acidic residues" evidence="1">
    <location>
        <begin position="1148"/>
        <end position="1159"/>
    </location>
</feature>
<accession>A0A834TER6</accession>
<feature type="compositionally biased region" description="Polar residues" evidence="1">
    <location>
        <begin position="24"/>
        <end position="38"/>
    </location>
</feature>
<protein>
    <submittedName>
        <fullName evidence="2">Uncharacterized protein</fullName>
    </submittedName>
</protein>
<feature type="compositionally biased region" description="Polar residues" evidence="1">
    <location>
        <begin position="1188"/>
        <end position="1198"/>
    </location>
</feature>